<accession>A0A7W7GI05</accession>
<sequence length="130" mass="13783">MFHPSGGLRFQRTGEHDVNVLWLPVAEPDLTVGPTVLTGGRGLAVPAGHPLAARGTASLEDLGDNRVVDLGPDAPEYWVASMLPTRAPLGRRVPRGPVARTFHEVLTLVASGECVQPLGEVAAWYNNSLA</sequence>
<gene>
    <name evidence="6" type="ORF">BJ965_004453</name>
</gene>
<comment type="similarity">
    <text evidence="1">Belongs to the LysR transcriptional regulatory family.</text>
</comment>
<dbReference type="GO" id="GO:0003677">
    <property type="term" value="F:DNA binding"/>
    <property type="evidence" value="ECO:0007669"/>
    <property type="project" value="UniProtKB-KW"/>
</dbReference>
<keyword evidence="2" id="KW-0805">Transcription regulation</keyword>
<dbReference type="Proteomes" id="UP000565089">
    <property type="component" value="Unassembled WGS sequence"/>
</dbReference>
<evidence type="ECO:0000256" key="2">
    <source>
        <dbReference type="ARBA" id="ARBA00023015"/>
    </source>
</evidence>
<keyword evidence="4" id="KW-0804">Transcription</keyword>
<proteinExistence type="inferred from homology"/>
<dbReference type="PANTHER" id="PTHR30346:SF0">
    <property type="entry name" value="HCA OPERON TRANSCRIPTIONAL ACTIVATOR HCAR"/>
    <property type="match status" value="1"/>
</dbReference>
<dbReference type="RefSeq" id="WP_184910267.1">
    <property type="nucleotide sequence ID" value="NZ_JACHMS010000001.1"/>
</dbReference>
<evidence type="ECO:0000256" key="3">
    <source>
        <dbReference type="ARBA" id="ARBA00023125"/>
    </source>
</evidence>
<evidence type="ECO:0000256" key="1">
    <source>
        <dbReference type="ARBA" id="ARBA00009437"/>
    </source>
</evidence>
<dbReference type="GeneID" id="95796425"/>
<evidence type="ECO:0000313" key="6">
    <source>
        <dbReference type="EMBL" id="MBB4714571.1"/>
    </source>
</evidence>
<dbReference type="Gene3D" id="3.40.190.290">
    <property type="match status" value="1"/>
</dbReference>
<name>A0A7W7GI05_9ACTN</name>
<protein>
    <submittedName>
        <fullName evidence="6">DNA-binding transcriptional LysR family regulator</fullName>
    </submittedName>
</protein>
<evidence type="ECO:0000256" key="4">
    <source>
        <dbReference type="ARBA" id="ARBA00023163"/>
    </source>
</evidence>
<dbReference type="AlphaFoldDB" id="A0A7W7GI05"/>
<keyword evidence="3 6" id="KW-0238">DNA-binding</keyword>
<evidence type="ECO:0000313" key="7">
    <source>
        <dbReference type="Proteomes" id="UP000565089"/>
    </source>
</evidence>
<keyword evidence="7" id="KW-1185">Reference proteome</keyword>
<evidence type="ECO:0000259" key="5">
    <source>
        <dbReference type="Pfam" id="PF03466"/>
    </source>
</evidence>
<dbReference type="GO" id="GO:0032993">
    <property type="term" value="C:protein-DNA complex"/>
    <property type="evidence" value="ECO:0007669"/>
    <property type="project" value="TreeGrafter"/>
</dbReference>
<dbReference type="SUPFAM" id="SSF53850">
    <property type="entry name" value="Periplasmic binding protein-like II"/>
    <property type="match status" value="1"/>
</dbReference>
<comment type="caution">
    <text evidence="6">The sequence shown here is derived from an EMBL/GenBank/DDBJ whole genome shotgun (WGS) entry which is preliminary data.</text>
</comment>
<dbReference type="InterPro" id="IPR005119">
    <property type="entry name" value="LysR_subst-bd"/>
</dbReference>
<dbReference type="Pfam" id="PF03466">
    <property type="entry name" value="LysR_substrate"/>
    <property type="match status" value="1"/>
</dbReference>
<feature type="domain" description="LysR substrate-binding" evidence="5">
    <location>
        <begin position="12"/>
        <end position="115"/>
    </location>
</feature>
<reference evidence="6 7" key="1">
    <citation type="submission" date="2020-08" db="EMBL/GenBank/DDBJ databases">
        <title>Sequencing the genomes of 1000 actinobacteria strains.</title>
        <authorList>
            <person name="Klenk H.-P."/>
        </authorList>
    </citation>
    <scope>NUCLEOTIDE SEQUENCE [LARGE SCALE GENOMIC DNA]</scope>
    <source>
        <strain evidence="6 7">DSM 40483</strain>
    </source>
</reference>
<dbReference type="GO" id="GO:0003700">
    <property type="term" value="F:DNA-binding transcription factor activity"/>
    <property type="evidence" value="ECO:0007669"/>
    <property type="project" value="TreeGrafter"/>
</dbReference>
<organism evidence="6 7">
    <name type="scientific">Streptomyces luteogriseus</name>
    <dbReference type="NCBI Taxonomy" id="68233"/>
    <lineage>
        <taxon>Bacteria</taxon>
        <taxon>Bacillati</taxon>
        <taxon>Actinomycetota</taxon>
        <taxon>Actinomycetes</taxon>
        <taxon>Kitasatosporales</taxon>
        <taxon>Streptomycetaceae</taxon>
        <taxon>Streptomyces</taxon>
    </lineage>
</organism>
<dbReference type="PANTHER" id="PTHR30346">
    <property type="entry name" value="TRANSCRIPTIONAL DUAL REGULATOR HCAR-RELATED"/>
    <property type="match status" value="1"/>
</dbReference>
<dbReference type="EMBL" id="JACHMS010000001">
    <property type="protein sequence ID" value="MBB4714571.1"/>
    <property type="molecule type" value="Genomic_DNA"/>
</dbReference>